<dbReference type="GO" id="GO:0022857">
    <property type="term" value="F:transmembrane transporter activity"/>
    <property type="evidence" value="ECO:0007669"/>
    <property type="project" value="InterPro"/>
</dbReference>
<evidence type="ECO:0000256" key="1">
    <source>
        <dbReference type="ARBA" id="ARBA00004141"/>
    </source>
</evidence>
<dbReference type="CDD" id="cd17352">
    <property type="entry name" value="MFS_MCT_SLC16"/>
    <property type="match status" value="1"/>
</dbReference>
<keyword evidence="6 8" id="KW-0472">Membrane</keyword>
<feature type="region of interest" description="Disordered" evidence="7">
    <location>
        <begin position="1"/>
        <end position="72"/>
    </location>
</feature>
<dbReference type="PANTHER" id="PTHR11360:SF224">
    <property type="entry name" value="MAJOR FACILITATOR SUPERFAMILY (MFS) PROFILE DOMAIN-CONTAINING PROTEIN-RELATED"/>
    <property type="match status" value="1"/>
</dbReference>
<keyword evidence="5 8" id="KW-1133">Transmembrane helix</keyword>
<evidence type="ECO:0000313" key="10">
    <source>
        <dbReference type="EMBL" id="RKU42500.1"/>
    </source>
</evidence>
<feature type="transmembrane region" description="Helical" evidence="8">
    <location>
        <begin position="239"/>
        <end position="259"/>
    </location>
</feature>
<evidence type="ECO:0000256" key="2">
    <source>
        <dbReference type="ARBA" id="ARBA00006727"/>
    </source>
</evidence>
<dbReference type="AlphaFoldDB" id="A0A420Y420"/>
<evidence type="ECO:0000256" key="4">
    <source>
        <dbReference type="ARBA" id="ARBA00022692"/>
    </source>
</evidence>
<feature type="transmembrane region" description="Helical" evidence="8">
    <location>
        <begin position="153"/>
        <end position="175"/>
    </location>
</feature>
<evidence type="ECO:0000256" key="8">
    <source>
        <dbReference type="SAM" id="Phobius"/>
    </source>
</evidence>
<dbReference type="PANTHER" id="PTHR11360">
    <property type="entry name" value="MONOCARBOXYLATE TRANSPORTER"/>
    <property type="match status" value="1"/>
</dbReference>
<feature type="transmembrane region" description="Helical" evidence="8">
    <location>
        <begin position="381"/>
        <end position="400"/>
    </location>
</feature>
<feature type="transmembrane region" description="Helical" evidence="8">
    <location>
        <begin position="470"/>
        <end position="491"/>
    </location>
</feature>
<evidence type="ECO:0000256" key="7">
    <source>
        <dbReference type="SAM" id="MobiDB-lite"/>
    </source>
</evidence>
<feature type="transmembrane region" description="Helical" evidence="8">
    <location>
        <begin position="350"/>
        <end position="369"/>
    </location>
</feature>
<organism evidence="10 11">
    <name type="scientific">Coniochaeta pulveracea</name>
    <dbReference type="NCBI Taxonomy" id="177199"/>
    <lineage>
        <taxon>Eukaryota</taxon>
        <taxon>Fungi</taxon>
        <taxon>Dikarya</taxon>
        <taxon>Ascomycota</taxon>
        <taxon>Pezizomycotina</taxon>
        <taxon>Sordariomycetes</taxon>
        <taxon>Sordariomycetidae</taxon>
        <taxon>Coniochaetales</taxon>
        <taxon>Coniochaetaceae</taxon>
        <taxon>Coniochaeta</taxon>
    </lineage>
</organism>
<dbReference type="PROSITE" id="PS50850">
    <property type="entry name" value="MFS"/>
    <property type="match status" value="1"/>
</dbReference>
<dbReference type="SUPFAM" id="SSF103473">
    <property type="entry name" value="MFS general substrate transporter"/>
    <property type="match status" value="1"/>
</dbReference>
<comment type="subcellular location">
    <subcellularLocation>
        <location evidence="1">Membrane</location>
        <topology evidence="1">Multi-pass membrane protein</topology>
    </subcellularLocation>
</comment>
<gene>
    <name evidence="10" type="ORF">DL546_001353</name>
</gene>
<name>A0A420Y420_9PEZI</name>
<evidence type="ECO:0000259" key="9">
    <source>
        <dbReference type="PROSITE" id="PS50850"/>
    </source>
</evidence>
<dbReference type="Proteomes" id="UP000275385">
    <property type="component" value="Unassembled WGS sequence"/>
</dbReference>
<feature type="transmembrane region" description="Helical" evidence="8">
    <location>
        <begin position="115"/>
        <end position="141"/>
    </location>
</feature>
<dbReference type="EMBL" id="QVQW01000055">
    <property type="protein sequence ID" value="RKU42500.1"/>
    <property type="molecule type" value="Genomic_DNA"/>
</dbReference>
<feature type="transmembrane region" description="Helical" evidence="8">
    <location>
        <begin position="441"/>
        <end position="464"/>
    </location>
</feature>
<comment type="similarity">
    <text evidence="2">Belongs to the major facilitator superfamily. Monocarboxylate porter (TC 2.A.1.13) family.</text>
</comment>
<reference evidence="10 11" key="1">
    <citation type="submission" date="2018-08" db="EMBL/GenBank/DDBJ databases">
        <title>Draft genome of the lignicolous fungus Coniochaeta pulveracea.</title>
        <authorList>
            <person name="Borstlap C.J."/>
            <person name="De Witt R.N."/>
            <person name="Botha A."/>
            <person name="Volschenk H."/>
        </authorList>
    </citation>
    <scope>NUCLEOTIDE SEQUENCE [LARGE SCALE GENOMIC DNA]</scope>
    <source>
        <strain evidence="10 11">CAB683</strain>
    </source>
</reference>
<evidence type="ECO:0000313" key="11">
    <source>
        <dbReference type="Proteomes" id="UP000275385"/>
    </source>
</evidence>
<evidence type="ECO:0000256" key="5">
    <source>
        <dbReference type="ARBA" id="ARBA00022989"/>
    </source>
</evidence>
<feature type="compositionally biased region" description="Polar residues" evidence="7">
    <location>
        <begin position="1"/>
        <end position="15"/>
    </location>
</feature>
<proteinExistence type="inferred from homology"/>
<keyword evidence="11" id="KW-1185">Reference proteome</keyword>
<dbReference type="OrthoDB" id="5667at2759"/>
<comment type="caution">
    <text evidence="10">The sequence shown here is derived from an EMBL/GenBank/DDBJ whole genome shotgun (WGS) entry which is preliminary data.</text>
</comment>
<keyword evidence="3" id="KW-0813">Transport</keyword>
<dbReference type="Pfam" id="PF07690">
    <property type="entry name" value="MFS_1"/>
    <property type="match status" value="1"/>
</dbReference>
<feature type="compositionally biased region" description="Polar residues" evidence="7">
    <location>
        <begin position="38"/>
        <end position="51"/>
    </location>
</feature>
<feature type="domain" description="Major facilitator superfamily (MFS) profile" evidence="9">
    <location>
        <begin position="115"/>
        <end position="495"/>
    </location>
</feature>
<feature type="transmembrane region" description="Helical" evidence="8">
    <location>
        <begin position="271"/>
        <end position="291"/>
    </location>
</feature>
<feature type="transmembrane region" description="Helical" evidence="8">
    <location>
        <begin position="315"/>
        <end position="338"/>
    </location>
</feature>
<dbReference type="GO" id="GO:0016020">
    <property type="term" value="C:membrane"/>
    <property type="evidence" value="ECO:0007669"/>
    <property type="project" value="UniProtKB-SubCell"/>
</dbReference>
<protein>
    <recommendedName>
        <fullName evidence="9">Major facilitator superfamily (MFS) profile domain-containing protein</fullName>
    </recommendedName>
</protein>
<evidence type="ECO:0000256" key="6">
    <source>
        <dbReference type="ARBA" id="ARBA00023136"/>
    </source>
</evidence>
<keyword evidence="4 8" id="KW-0812">Transmembrane</keyword>
<feature type="transmembrane region" description="Helical" evidence="8">
    <location>
        <begin position="182"/>
        <end position="201"/>
    </location>
</feature>
<accession>A0A420Y420</accession>
<dbReference type="InterPro" id="IPR036259">
    <property type="entry name" value="MFS_trans_sf"/>
</dbReference>
<sequence length="504" mass="53854">MSRQSTIGRSESSTTLDEKSHTQATADAGQRPVHSYTEKQNAAIYTQQPSSHGAPLEKTSSQQSAPVHGQTVPEPENVLEADLEKAGVHPVPQTGFPPGMAPADFPDGGLKAWTVVFGGWCGLFCTFGMINCIGVFNAYYIENSLSNYSASTVSWITSTQVFFMTGLGVVFGRLFDSYGPRWLIIGGTLVYVFGLMMTSLSTQFYQIFLAQAVTSAIGASAVFTGCMNSVVSWFSRRRATAFGIMVSGSSMGGVIFPIMVNHVIDQSGFPWAMRAVAFTILFLCTLACLTVRSRLPPRPKPLVLMEYFTGFKEPAFALTLAANFLFFIGMFLPFNFIILQAKQQGMSPSLVPYLLPIINAVSVVGRIAPGMVADKIGRYNVMVFITLLSAVITLGLWIPGKSNGAIIAYAVLFGFSSGGYIGIAPTLVAQISDIRQIGTRTGTAFACQSIGALIGSPIAGAIVQSQNGKFLGLQLFCGITMAASVVVYVGARTALVGVKIKQKV</sequence>
<dbReference type="Gene3D" id="1.20.1250.20">
    <property type="entry name" value="MFS general substrate transporter like domains"/>
    <property type="match status" value="2"/>
</dbReference>
<evidence type="ECO:0000256" key="3">
    <source>
        <dbReference type="ARBA" id="ARBA00022448"/>
    </source>
</evidence>
<dbReference type="InterPro" id="IPR011701">
    <property type="entry name" value="MFS"/>
</dbReference>
<dbReference type="InterPro" id="IPR020846">
    <property type="entry name" value="MFS_dom"/>
</dbReference>
<feature type="transmembrane region" description="Helical" evidence="8">
    <location>
        <begin position="207"/>
        <end position="227"/>
    </location>
</feature>
<feature type="transmembrane region" description="Helical" evidence="8">
    <location>
        <begin position="406"/>
        <end position="429"/>
    </location>
</feature>
<dbReference type="InterPro" id="IPR050327">
    <property type="entry name" value="Proton-linked_MCT"/>
</dbReference>